<dbReference type="AlphaFoldDB" id="A0A919PI47"/>
<gene>
    <name evidence="1" type="ORF">Dsi01nite_021450</name>
</gene>
<dbReference type="InterPro" id="IPR035948">
    <property type="entry name" value="YwqG-like_sf"/>
</dbReference>
<sequence length="198" mass="21753">MSDRRFFTVEPTAEPITAPIAKVGGQPTWLEQPQWPISRNHGTPMTFIAQFEVPAGMAYVFMTDATEYVDYAWEAEGGENAVIVQRNGRLPLLEVYGPMVSVYGSAEPRPISVSAQATGPTVAADHRIVLATQDVGDFQFSGGEPAWLQNADVPGEGYRFLVQLEADRLPFPINFGDGGIGYVFLSPDLLEGRFLWQN</sequence>
<dbReference type="EMBL" id="BONQ01000031">
    <property type="protein sequence ID" value="GIG44104.1"/>
    <property type="molecule type" value="Genomic_DNA"/>
</dbReference>
<name>A0A919PI47_9ACTN</name>
<evidence type="ECO:0000313" key="1">
    <source>
        <dbReference type="EMBL" id="GIG44104.1"/>
    </source>
</evidence>
<reference evidence="1" key="1">
    <citation type="submission" date="2021-01" db="EMBL/GenBank/DDBJ databases">
        <title>Whole genome shotgun sequence of Dactylosporangium siamense NBRC 106093.</title>
        <authorList>
            <person name="Komaki H."/>
            <person name="Tamura T."/>
        </authorList>
    </citation>
    <scope>NUCLEOTIDE SEQUENCE</scope>
    <source>
        <strain evidence="1">NBRC 106093</strain>
    </source>
</reference>
<evidence type="ECO:0008006" key="3">
    <source>
        <dbReference type="Google" id="ProtNLM"/>
    </source>
</evidence>
<keyword evidence="2" id="KW-1185">Reference proteome</keyword>
<dbReference type="RefSeq" id="WP_203845955.1">
    <property type="nucleotide sequence ID" value="NZ_BAAAVW010000006.1"/>
</dbReference>
<evidence type="ECO:0000313" key="2">
    <source>
        <dbReference type="Proteomes" id="UP000660611"/>
    </source>
</evidence>
<dbReference type="Gene3D" id="2.30.320.10">
    <property type="entry name" value="YwqG-like"/>
    <property type="match status" value="1"/>
</dbReference>
<comment type="caution">
    <text evidence="1">The sequence shown here is derived from an EMBL/GenBank/DDBJ whole genome shotgun (WGS) entry which is preliminary data.</text>
</comment>
<protein>
    <recommendedName>
        <fullName evidence="3">DUF1963 domain-containing protein</fullName>
    </recommendedName>
</protein>
<proteinExistence type="predicted"/>
<dbReference type="Proteomes" id="UP000660611">
    <property type="component" value="Unassembled WGS sequence"/>
</dbReference>
<dbReference type="SUPFAM" id="SSF103032">
    <property type="entry name" value="Hypothetical protein YwqG"/>
    <property type="match status" value="1"/>
</dbReference>
<accession>A0A919PI47</accession>
<organism evidence="1 2">
    <name type="scientific">Dactylosporangium siamense</name>
    <dbReference type="NCBI Taxonomy" id="685454"/>
    <lineage>
        <taxon>Bacteria</taxon>
        <taxon>Bacillati</taxon>
        <taxon>Actinomycetota</taxon>
        <taxon>Actinomycetes</taxon>
        <taxon>Micromonosporales</taxon>
        <taxon>Micromonosporaceae</taxon>
        <taxon>Dactylosporangium</taxon>
    </lineage>
</organism>